<name>A0A1G5Z9V0_9HYPH</name>
<evidence type="ECO:0000259" key="7">
    <source>
        <dbReference type="Pfam" id="PF00205"/>
    </source>
</evidence>
<dbReference type="InterPro" id="IPR029035">
    <property type="entry name" value="DHS-like_NAD/FAD-binding_dom"/>
</dbReference>
<dbReference type="RefSeq" id="WP_091582360.1">
    <property type="nucleotide sequence ID" value="NZ_FMXM01000015.1"/>
</dbReference>
<dbReference type="PANTHER" id="PTHR18968">
    <property type="entry name" value="THIAMINE PYROPHOSPHATE ENZYMES"/>
    <property type="match status" value="1"/>
</dbReference>
<dbReference type="GO" id="GO:0030976">
    <property type="term" value="F:thiamine pyrophosphate binding"/>
    <property type="evidence" value="ECO:0007669"/>
    <property type="project" value="InterPro"/>
</dbReference>
<dbReference type="GO" id="GO:0003984">
    <property type="term" value="F:acetolactate synthase activity"/>
    <property type="evidence" value="ECO:0007669"/>
    <property type="project" value="TreeGrafter"/>
</dbReference>
<feature type="domain" description="Thiamine pyrophosphate enzyme TPP-binding" evidence="8">
    <location>
        <begin position="396"/>
        <end position="548"/>
    </location>
</feature>
<organism evidence="10 11">
    <name type="scientific">Mesorhizobium qingshengii</name>
    <dbReference type="NCBI Taxonomy" id="1165689"/>
    <lineage>
        <taxon>Bacteria</taxon>
        <taxon>Pseudomonadati</taxon>
        <taxon>Pseudomonadota</taxon>
        <taxon>Alphaproteobacteria</taxon>
        <taxon>Hyphomicrobiales</taxon>
        <taxon>Phyllobacteriaceae</taxon>
        <taxon>Mesorhizobium</taxon>
    </lineage>
</organism>
<dbReference type="Gene3D" id="3.40.50.970">
    <property type="match status" value="2"/>
</dbReference>
<feature type="domain" description="Thiamine pyrophosphate enzyme N-terminal TPP-binding" evidence="9">
    <location>
        <begin position="1"/>
        <end position="114"/>
    </location>
</feature>
<evidence type="ECO:0000256" key="3">
    <source>
        <dbReference type="ARBA" id="ARBA00007812"/>
    </source>
</evidence>
<protein>
    <submittedName>
        <fullName evidence="10">Acetolactate synthase-1/2/3 large subunit</fullName>
    </submittedName>
</protein>
<comment type="cofactor">
    <cofactor evidence="1">
        <name>Mg(2+)</name>
        <dbReference type="ChEBI" id="CHEBI:18420"/>
    </cofactor>
</comment>
<dbReference type="InterPro" id="IPR012001">
    <property type="entry name" value="Thiamin_PyroP_enz_TPP-bd_dom"/>
</dbReference>
<dbReference type="InterPro" id="IPR012000">
    <property type="entry name" value="Thiamin_PyroP_enz_cen_dom"/>
</dbReference>
<evidence type="ECO:0000256" key="6">
    <source>
        <dbReference type="RuleBase" id="RU362132"/>
    </source>
</evidence>
<evidence type="ECO:0000313" key="10">
    <source>
        <dbReference type="EMBL" id="SDA91366.1"/>
    </source>
</evidence>
<dbReference type="CDD" id="cd07035">
    <property type="entry name" value="TPP_PYR_POX_like"/>
    <property type="match status" value="1"/>
</dbReference>
<dbReference type="PANTHER" id="PTHR18968:SF166">
    <property type="entry name" value="2-HYDROXYACYL-COA LYASE 2"/>
    <property type="match status" value="1"/>
</dbReference>
<evidence type="ECO:0000256" key="2">
    <source>
        <dbReference type="ARBA" id="ARBA00001964"/>
    </source>
</evidence>
<evidence type="ECO:0000259" key="9">
    <source>
        <dbReference type="Pfam" id="PF02776"/>
    </source>
</evidence>
<dbReference type="OrthoDB" id="4494979at2"/>
<proteinExistence type="inferred from homology"/>
<dbReference type="Gene3D" id="3.40.50.1220">
    <property type="entry name" value="TPP-binding domain"/>
    <property type="match status" value="1"/>
</dbReference>
<accession>A0A1G5Z9V0</accession>
<dbReference type="Pfam" id="PF00205">
    <property type="entry name" value="TPP_enzyme_M"/>
    <property type="match status" value="1"/>
</dbReference>
<dbReference type="GO" id="GO:0009099">
    <property type="term" value="P:L-valine biosynthetic process"/>
    <property type="evidence" value="ECO:0007669"/>
    <property type="project" value="TreeGrafter"/>
</dbReference>
<dbReference type="SUPFAM" id="SSF52467">
    <property type="entry name" value="DHS-like NAD/FAD-binding domain"/>
    <property type="match status" value="1"/>
</dbReference>
<dbReference type="SUPFAM" id="SSF52518">
    <property type="entry name" value="Thiamin diphosphate-binding fold (THDP-binding)"/>
    <property type="match status" value="2"/>
</dbReference>
<dbReference type="STRING" id="1165689.SAMN02927914_04504"/>
<keyword evidence="4" id="KW-0479">Metal-binding</keyword>
<dbReference type="AlphaFoldDB" id="A0A1G5Z9V0"/>
<sequence length="580" mass="62947">MNGADALLMMLREYGVEVIFGVPGDTNVALYHALKRMKDAPVHVVCRDERSAVFMADCYARVSGKPGIAEVPSGAGAMYGLPGIAEANKSSVPLILLVNDIPQLGVGRGTLTELPIEAMFRPISKHAETLNRVEKLPETIRRAFRLATAGRPGAVVLALPEDLLYEELDATPHLLRAEPQCRSAPAFRVLPEEEIIGRASEALISSKRPLIVAGGGANRSAAGESLVRLAEHLNIPIATTITGQGVISDDHRLAIGIIGDNGFHPHAVWALGEADLVIYVGCRMGSVATMNWKWPPSDNGAKIIQIDLDPDIIANTRDVDFPLMGDARATIDRFFAKTKGESLPARDWVVGINSRRIEFWRTVQSELRSREVPIRPERVIEALNQHLPAKCHVMSDAGTSTPYATRFLKLTHPGSKLVIPRFFGGLGYAIPAVVGAYFAAPEFRPVALFGDGSLGMSAGELETLARLEVPAVLIHFNNGCFGWIKALQRVMHKGEGNDGTFGVEFGRHDMSKLAAVYGIRNFRVDTIEQLDGALKQSFALQEPCFIDVAVESIADRLPPVHSWLKKFGVDPGIIGVQATF</sequence>
<comment type="similarity">
    <text evidence="3 6">Belongs to the TPP enzyme family.</text>
</comment>
<keyword evidence="5 6" id="KW-0786">Thiamine pyrophosphate</keyword>
<dbReference type="PROSITE" id="PS00187">
    <property type="entry name" value="TPP_ENZYMES"/>
    <property type="match status" value="1"/>
</dbReference>
<dbReference type="InterPro" id="IPR045229">
    <property type="entry name" value="TPP_enz"/>
</dbReference>
<feature type="domain" description="Thiamine pyrophosphate enzyme central" evidence="7">
    <location>
        <begin position="198"/>
        <end position="333"/>
    </location>
</feature>
<evidence type="ECO:0000256" key="5">
    <source>
        <dbReference type="ARBA" id="ARBA00023052"/>
    </source>
</evidence>
<comment type="cofactor">
    <cofactor evidence="2">
        <name>thiamine diphosphate</name>
        <dbReference type="ChEBI" id="CHEBI:58937"/>
    </cofactor>
</comment>
<evidence type="ECO:0000256" key="1">
    <source>
        <dbReference type="ARBA" id="ARBA00001946"/>
    </source>
</evidence>
<dbReference type="GO" id="GO:0050660">
    <property type="term" value="F:flavin adenine dinucleotide binding"/>
    <property type="evidence" value="ECO:0007669"/>
    <property type="project" value="TreeGrafter"/>
</dbReference>
<dbReference type="EMBL" id="FMXM01000015">
    <property type="protein sequence ID" value="SDA91366.1"/>
    <property type="molecule type" value="Genomic_DNA"/>
</dbReference>
<dbReference type="GO" id="GO:0005948">
    <property type="term" value="C:acetolactate synthase complex"/>
    <property type="evidence" value="ECO:0007669"/>
    <property type="project" value="TreeGrafter"/>
</dbReference>
<evidence type="ECO:0000259" key="8">
    <source>
        <dbReference type="Pfam" id="PF02775"/>
    </source>
</evidence>
<dbReference type="Pfam" id="PF02775">
    <property type="entry name" value="TPP_enzyme_C"/>
    <property type="match status" value="1"/>
</dbReference>
<evidence type="ECO:0000256" key="4">
    <source>
        <dbReference type="ARBA" id="ARBA00022723"/>
    </source>
</evidence>
<dbReference type="GO" id="GO:0000287">
    <property type="term" value="F:magnesium ion binding"/>
    <property type="evidence" value="ECO:0007669"/>
    <property type="project" value="InterPro"/>
</dbReference>
<dbReference type="InterPro" id="IPR011766">
    <property type="entry name" value="TPP_enzyme_TPP-bd"/>
</dbReference>
<dbReference type="InterPro" id="IPR029061">
    <property type="entry name" value="THDP-binding"/>
</dbReference>
<dbReference type="InterPro" id="IPR000399">
    <property type="entry name" value="TPP-bd_CS"/>
</dbReference>
<dbReference type="CDD" id="cd00568">
    <property type="entry name" value="TPP_enzymes"/>
    <property type="match status" value="1"/>
</dbReference>
<gene>
    <name evidence="10" type="ORF">SAMN02927914_04504</name>
</gene>
<dbReference type="Pfam" id="PF02776">
    <property type="entry name" value="TPP_enzyme_N"/>
    <property type="match status" value="1"/>
</dbReference>
<evidence type="ECO:0000313" key="11">
    <source>
        <dbReference type="Proteomes" id="UP000198588"/>
    </source>
</evidence>
<dbReference type="Proteomes" id="UP000198588">
    <property type="component" value="Unassembled WGS sequence"/>
</dbReference>
<reference evidence="10 11" key="1">
    <citation type="submission" date="2016-10" db="EMBL/GenBank/DDBJ databases">
        <authorList>
            <person name="de Groot N.N."/>
        </authorList>
    </citation>
    <scope>NUCLEOTIDE SEQUENCE [LARGE SCALE GENOMIC DNA]</scope>
    <source>
        <strain evidence="10 11">CGMCC 1.12097</strain>
    </source>
</reference>
<dbReference type="GO" id="GO:0009097">
    <property type="term" value="P:isoleucine biosynthetic process"/>
    <property type="evidence" value="ECO:0007669"/>
    <property type="project" value="TreeGrafter"/>
</dbReference>